<reference evidence="4 5" key="1">
    <citation type="submission" date="2019-06" db="EMBL/GenBank/DDBJ databases">
        <title>Sequencing the genomes of 1000 actinobacteria strains.</title>
        <authorList>
            <person name="Klenk H.-P."/>
        </authorList>
    </citation>
    <scope>NUCLEOTIDE SEQUENCE [LARGE SCALE GENOMIC DNA]</scope>
    <source>
        <strain evidence="4 5">DSM 18082</strain>
    </source>
</reference>
<sequence>MSTYTGHPGEDLFIHPAPGLPDGLRVRDEDLQEHFSRSTGPGGQGVDTTSAKVELRFDVPESRSLNADQRRQVEEYLSPRLHHGVLVIQAHEHRSQWENRVAARERLVHLLCEALEPAPPDRWPGAPSHESDDARIASKKEHARTKALRAPVQPDEE</sequence>
<dbReference type="NCBIfam" id="NF006718">
    <property type="entry name" value="PRK09256.1"/>
    <property type="match status" value="1"/>
</dbReference>
<organism evidence="4 5">
    <name type="scientific">Oryzihumus leptocrescens</name>
    <dbReference type="NCBI Taxonomy" id="297536"/>
    <lineage>
        <taxon>Bacteria</taxon>
        <taxon>Bacillati</taxon>
        <taxon>Actinomycetota</taxon>
        <taxon>Actinomycetes</taxon>
        <taxon>Micrococcales</taxon>
        <taxon>Intrasporangiaceae</taxon>
        <taxon>Oryzihumus</taxon>
    </lineage>
</organism>
<evidence type="ECO:0000256" key="2">
    <source>
        <dbReference type="SAM" id="MobiDB-lite"/>
    </source>
</evidence>
<evidence type="ECO:0000313" key="5">
    <source>
        <dbReference type="Proteomes" id="UP000319514"/>
    </source>
</evidence>
<dbReference type="AlphaFoldDB" id="A0A542ZH99"/>
<dbReference type="InterPro" id="IPR000352">
    <property type="entry name" value="Pep_chain_release_fac_I"/>
</dbReference>
<dbReference type="InterPro" id="IPR045853">
    <property type="entry name" value="Pep_chain_release_fac_I_sf"/>
</dbReference>
<dbReference type="Proteomes" id="UP000319514">
    <property type="component" value="Unassembled WGS sequence"/>
</dbReference>
<evidence type="ECO:0000256" key="1">
    <source>
        <dbReference type="ARBA" id="ARBA00010835"/>
    </source>
</evidence>
<evidence type="ECO:0000313" key="4">
    <source>
        <dbReference type="EMBL" id="TQL59540.1"/>
    </source>
</evidence>
<feature type="region of interest" description="Disordered" evidence="2">
    <location>
        <begin position="31"/>
        <end position="50"/>
    </location>
</feature>
<feature type="region of interest" description="Disordered" evidence="2">
    <location>
        <begin position="1"/>
        <end position="25"/>
    </location>
</feature>
<dbReference type="GO" id="GO:0003747">
    <property type="term" value="F:translation release factor activity"/>
    <property type="evidence" value="ECO:0007669"/>
    <property type="project" value="InterPro"/>
</dbReference>
<comment type="similarity">
    <text evidence="1">Belongs to the prokaryotic/mitochondrial release factor family.</text>
</comment>
<gene>
    <name evidence="4" type="ORF">FB474_0895</name>
</gene>
<comment type="caution">
    <text evidence="4">The sequence shown here is derived from an EMBL/GenBank/DDBJ whole genome shotgun (WGS) entry which is preliminary data.</text>
</comment>
<dbReference type="PANTHER" id="PTHR47814">
    <property type="entry name" value="PEPTIDYL-TRNA HYDROLASE ARFB"/>
    <property type="match status" value="1"/>
</dbReference>
<dbReference type="EMBL" id="VFOQ01000001">
    <property type="protein sequence ID" value="TQL59540.1"/>
    <property type="molecule type" value="Genomic_DNA"/>
</dbReference>
<accession>A0A542ZH99</accession>
<dbReference type="PANTHER" id="PTHR47814:SF1">
    <property type="entry name" value="PEPTIDYL-TRNA HYDROLASE ARFB"/>
    <property type="match status" value="1"/>
</dbReference>
<dbReference type="RefSeq" id="WP_246092042.1">
    <property type="nucleotide sequence ID" value="NZ_BAAAKX010000013.1"/>
</dbReference>
<keyword evidence="5" id="KW-1185">Reference proteome</keyword>
<name>A0A542ZH99_9MICO</name>
<dbReference type="SUPFAM" id="SSF75620">
    <property type="entry name" value="Release factor"/>
    <property type="match status" value="1"/>
</dbReference>
<feature type="compositionally biased region" description="Basic and acidic residues" evidence="2">
    <location>
        <begin position="129"/>
        <end position="140"/>
    </location>
</feature>
<feature type="domain" description="Prokaryotic-type class I peptide chain release factors" evidence="3">
    <location>
        <begin position="25"/>
        <end position="146"/>
    </location>
</feature>
<feature type="region of interest" description="Disordered" evidence="2">
    <location>
        <begin position="117"/>
        <end position="157"/>
    </location>
</feature>
<proteinExistence type="inferred from homology"/>
<dbReference type="GO" id="GO:0004045">
    <property type="term" value="F:peptidyl-tRNA hydrolase activity"/>
    <property type="evidence" value="ECO:0007669"/>
    <property type="project" value="TreeGrafter"/>
</dbReference>
<protein>
    <submittedName>
        <fullName evidence="4">Ribosome-associated protein</fullName>
    </submittedName>
</protein>
<evidence type="ECO:0000259" key="3">
    <source>
        <dbReference type="Pfam" id="PF00472"/>
    </source>
</evidence>
<dbReference type="GO" id="GO:0072344">
    <property type="term" value="P:rescue of stalled ribosome"/>
    <property type="evidence" value="ECO:0007669"/>
    <property type="project" value="TreeGrafter"/>
</dbReference>
<dbReference type="GO" id="GO:0043022">
    <property type="term" value="F:ribosome binding"/>
    <property type="evidence" value="ECO:0007669"/>
    <property type="project" value="TreeGrafter"/>
</dbReference>
<dbReference type="Gene3D" id="3.30.160.20">
    <property type="match status" value="1"/>
</dbReference>
<dbReference type="Pfam" id="PF00472">
    <property type="entry name" value="RF-1"/>
    <property type="match status" value="1"/>
</dbReference>